<dbReference type="AlphaFoldDB" id="T1L690"/>
<keyword evidence="2" id="KW-1185">Reference proteome</keyword>
<protein>
    <submittedName>
        <fullName evidence="1">Uncharacterized protein</fullName>
    </submittedName>
</protein>
<dbReference type="EMBL" id="CAEY01001705">
    <property type="status" value="NOT_ANNOTATED_CDS"/>
    <property type="molecule type" value="Genomic_DNA"/>
</dbReference>
<organism evidence="1 2">
    <name type="scientific">Tetranychus urticae</name>
    <name type="common">Two-spotted spider mite</name>
    <dbReference type="NCBI Taxonomy" id="32264"/>
    <lineage>
        <taxon>Eukaryota</taxon>
        <taxon>Metazoa</taxon>
        <taxon>Ecdysozoa</taxon>
        <taxon>Arthropoda</taxon>
        <taxon>Chelicerata</taxon>
        <taxon>Arachnida</taxon>
        <taxon>Acari</taxon>
        <taxon>Acariformes</taxon>
        <taxon>Trombidiformes</taxon>
        <taxon>Prostigmata</taxon>
        <taxon>Eleutherengona</taxon>
        <taxon>Raphignathae</taxon>
        <taxon>Tetranychoidea</taxon>
        <taxon>Tetranychidae</taxon>
        <taxon>Tetranychus</taxon>
    </lineage>
</organism>
<dbReference type="Proteomes" id="UP000015104">
    <property type="component" value="Unassembled WGS sequence"/>
</dbReference>
<evidence type="ECO:0000313" key="1">
    <source>
        <dbReference type="EnsemblMetazoa" id="tetur656g00010.1"/>
    </source>
</evidence>
<dbReference type="EnsemblMetazoa" id="tetur656g00010.1">
    <property type="protein sequence ID" value="tetur656g00010.1"/>
    <property type="gene ID" value="tetur656g00010"/>
</dbReference>
<dbReference type="STRING" id="32264.T1L690"/>
<reference evidence="1" key="2">
    <citation type="submission" date="2015-06" db="UniProtKB">
        <authorList>
            <consortium name="EnsemblMetazoa"/>
        </authorList>
    </citation>
    <scope>IDENTIFICATION</scope>
</reference>
<accession>T1L690</accession>
<proteinExistence type="predicted"/>
<reference evidence="2" key="1">
    <citation type="submission" date="2011-08" db="EMBL/GenBank/DDBJ databases">
        <authorList>
            <person name="Rombauts S."/>
        </authorList>
    </citation>
    <scope>NUCLEOTIDE SEQUENCE</scope>
    <source>
        <strain evidence="2">London</strain>
    </source>
</reference>
<dbReference type="HOGENOM" id="CLU_2136645_0_0_1"/>
<sequence>MQDSTDLHWFNEETYQSEKVPLVENMPIIIESSSGESSNRDLNRYHALSRNIDATLAQIDMETFRSEDINHIYSTLPELDSSCGPVVEDGGEEFASVSGSLLDEITTDSHYLR</sequence>
<name>T1L690_TETUR</name>
<evidence type="ECO:0000313" key="2">
    <source>
        <dbReference type="Proteomes" id="UP000015104"/>
    </source>
</evidence>